<evidence type="ECO:0000313" key="1">
    <source>
        <dbReference type="EMBL" id="QGG48015.1"/>
    </source>
</evidence>
<name>A0A5Q2N619_9FIRM</name>
<proteinExistence type="predicted"/>
<dbReference type="KEGG" id="hcv:FTV88_1917"/>
<dbReference type="Proteomes" id="UP000366051">
    <property type="component" value="Chromosome"/>
</dbReference>
<organism evidence="1 2">
    <name type="scientific">Heliorestis convoluta</name>
    <dbReference type="NCBI Taxonomy" id="356322"/>
    <lineage>
        <taxon>Bacteria</taxon>
        <taxon>Bacillati</taxon>
        <taxon>Bacillota</taxon>
        <taxon>Clostridia</taxon>
        <taxon>Eubacteriales</taxon>
        <taxon>Heliobacteriaceae</taxon>
        <taxon>Heliorestis</taxon>
    </lineage>
</organism>
<dbReference type="AlphaFoldDB" id="A0A5Q2N619"/>
<dbReference type="RefSeq" id="WP_153725287.1">
    <property type="nucleotide sequence ID" value="NZ_CP045875.1"/>
</dbReference>
<keyword evidence="2" id="KW-1185">Reference proteome</keyword>
<accession>A0A5Q2N619</accession>
<gene>
    <name evidence="1" type="ORF">FTV88_1917</name>
</gene>
<dbReference type="OrthoDB" id="9762036at2"/>
<protein>
    <submittedName>
        <fullName evidence="1">Uncharacterized protein</fullName>
    </submittedName>
</protein>
<sequence>MAYFSWLIPGKSISKVERNGSVYSLLIYHSKKRESSPDRILLLEDRSTVAVTTMSDPTYISIVEKAKHSEHPFIFWGNYLLDHYSYHCSVCKEPTVHYPMGENHRPPLCPSCNLDVAYDYVEDLAVKYAKAIGPEGGLEGFFDEIGSLEEEQLLESSSSINPHVGGSDVSNQENLEAIKQQAFHGLISLSELYRQKPITELIAELQDGEVKAQMSQILFPGFHQMRSNYDSYFLHWGFEEKKRHLFSSPSSIASCPDEKSARDFLFKKRKNPIICKEESKGKILSLRTFGFLMLKDGSSFPVIIVMTGDNLTNLKEINFCKNQDTLLALPLAEWLPLLMKKPEQIFPMQCRSLVDISGLGHRYEWPSIKPEHLAQGKAFALTIPNIT</sequence>
<dbReference type="EMBL" id="CP045875">
    <property type="protein sequence ID" value="QGG48015.1"/>
    <property type="molecule type" value="Genomic_DNA"/>
</dbReference>
<reference evidence="2" key="1">
    <citation type="submission" date="2019-11" db="EMBL/GenBank/DDBJ databases">
        <title>Genome sequence of Heliorestis convoluta strain HH, an alkaliphilic and minimalistic phototrophic bacterium from a soda lake in Egypt.</title>
        <authorList>
            <person name="Dewey E.D."/>
            <person name="Stokes L.M."/>
            <person name="Burchell B.M."/>
            <person name="Shaffer K.N."/>
            <person name="Huntington A.M."/>
            <person name="Baker J.M."/>
            <person name="Nadendla S."/>
            <person name="Giglio M.G."/>
            <person name="Touchman J.W."/>
            <person name="Blankenship R.E."/>
            <person name="Madigan M.T."/>
            <person name="Sattley W.M."/>
        </authorList>
    </citation>
    <scope>NUCLEOTIDE SEQUENCE [LARGE SCALE GENOMIC DNA]</scope>
    <source>
        <strain evidence="2">HH</strain>
    </source>
</reference>
<evidence type="ECO:0000313" key="2">
    <source>
        <dbReference type="Proteomes" id="UP000366051"/>
    </source>
</evidence>